<gene>
    <name evidence="2" type="ORF">Pfra01_001395000</name>
</gene>
<feature type="region of interest" description="Disordered" evidence="1">
    <location>
        <begin position="684"/>
        <end position="708"/>
    </location>
</feature>
<organism evidence="2 3">
    <name type="scientific">Phytophthora fragariaefolia</name>
    <dbReference type="NCBI Taxonomy" id="1490495"/>
    <lineage>
        <taxon>Eukaryota</taxon>
        <taxon>Sar</taxon>
        <taxon>Stramenopiles</taxon>
        <taxon>Oomycota</taxon>
        <taxon>Peronosporomycetes</taxon>
        <taxon>Peronosporales</taxon>
        <taxon>Peronosporaceae</taxon>
        <taxon>Phytophthora</taxon>
    </lineage>
</organism>
<feature type="compositionally biased region" description="Polar residues" evidence="1">
    <location>
        <begin position="690"/>
        <end position="702"/>
    </location>
</feature>
<dbReference type="AlphaFoldDB" id="A0A9W6XMC7"/>
<dbReference type="Proteomes" id="UP001165121">
    <property type="component" value="Unassembled WGS sequence"/>
</dbReference>
<proteinExistence type="predicted"/>
<dbReference type="InterPro" id="IPR027417">
    <property type="entry name" value="P-loop_NTPase"/>
</dbReference>
<sequence length="809" mass="88174">MEKKNTRTALNVFLAMASAQFDFFREYIMEREKLEEEIAGLASKLEQSLDFPSEDVLDHGLSLFDEVEAYLTRSVYDSNSGSKPDANIVLLGTAGAGKSTVVSFLFGEGKMLVRHETPFSRVLVSSKPLPGVAIRSGSDSVTLLPICNHARLGEEVIAAWDMPGSRETRGPFVELLVHFIYKWMLIDAKTLRFIIVSPPLHERPQISSLQNTINGSLIRAENAVLIYTKCSWDFDPDSTADLKIEESKRGIRSFALPTPVKSDPDGHDYTAQYDVEKCNILDALKQLSSDSVAFDDPLPDAAQQLLYKFRESSVAFARDKISKCFLKLYKWHAYRGALQDMKDTLGALKAIHKLSFDSVIVLISRLIPAKAGQVQTDSEIEKASRRLSHVGMLVGAEIRCRLTEWLNPECSLAVENTKEVLSTLIREITAYVRIDKNPSSLGTGVLIISAYQLHLSKVVLAIKNFVAKHLRCISSVRTIPVVVLVGFESVTVDSELVLWANVALASPVVRVTLNAPFDLSAVGRANSLLGANYTRGMDGSHGLPGLPGGNFAAICNKLEDNTEKLRATISCGQTGGSAQNGGDGVNGVDSSYSITQFERDVTSAIESGLLDNEKGSVNGLNIVTYNNRLSPLTGRFYGTQGLKEWTIIRESSLGTSGKRPGSGGIGGFGGQGGKLHIQVGTDVWRGSGATGQQGHNGASGQPSRDGRASPNFSALVHQWYFKGGLYKGTMSKPQVVLEKPTIKATPPLMYARPVNGEGASPVDNRALTLESVKHMSQLARNHLEAKFRQCDFSKMKYGWEPEVQAKVSN</sequence>
<comment type="caution">
    <text evidence="2">The sequence shown here is derived from an EMBL/GenBank/DDBJ whole genome shotgun (WGS) entry which is preliminary data.</text>
</comment>
<reference evidence="2" key="1">
    <citation type="submission" date="2023-04" db="EMBL/GenBank/DDBJ databases">
        <title>Phytophthora fragariaefolia NBRC 109709.</title>
        <authorList>
            <person name="Ichikawa N."/>
            <person name="Sato H."/>
            <person name="Tonouchi N."/>
        </authorList>
    </citation>
    <scope>NUCLEOTIDE SEQUENCE</scope>
    <source>
        <strain evidence="2">NBRC 109709</strain>
    </source>
</reference>
<name>A0A9W6XMC7_9STRA</name>
<dbReference type="SUPFAM" id="SSF52540">
    <property type="entry name" value="P-loop containing nucleoside triphosphate hydrolases"/>
    <property type="match status" value="1"/>
</dbReference>
<accession>A0A9W6XMC7</accession>
<protein>
    <submittedName>
        <fullName evidence="2">Unnamed protein product</fullName>
    </submittedName>
</protein>
<evidence type="ECO:0000313" key="3">
    <source>
        <dbReference type="Proteomes" id="UP001165121"/>
    </source>
</evidence>
<dbReference type="OrthoDB" id="125138at2759"/>
<dbReference type="EMBL" id="BSXT01001451">
    <property type="protein sequence ID" value="GMF42512.1"/>
    <property type="molecule type" value="Genomic_DNA"/>
</dbReference>
<evidence type="ECO:0000313" key="2">
    <source>
        <dbReference type="EMBL" id="GMF42512.1"/>
    </source>
</evidence>
<evidence type="ECO:0000256" key="1">
    <source>
        <dbReference type="SAM" id="MobiDB-lite"/>
    </source>
</evidence>
<keyword evidence="3" id="KW-1185">Reference proteome</keyword>